<dbReference type="CDD" id="cd01743">
    <property type="entry name" value="GATase1_Anthranilate_Synthase"/>
    <property type="match status" value="1"/>
</dbReference>
<dbReference type="PANTHER" id="PTHR43418">
    <property type="entry name" value="MULTIFUNCTIONAL TRYPTOPHAN BIOSYNTHESIS PROTEIN-RELATED"/>
    <property type="match status" value="1"/>
</dbReference>
<dbReference type="RefSeq" id="WP_155090750.1">
    <property type="nucleotide sequence ID" value="NZ_CP102754.1"/>
</dbReference>
<dbReference type="AlphaFoldDB" id="A0A6I3LKK3"/>
<sequence length="186" mass="21093">MKILVIDNYDSFVYNLIYLIKEFGEHQIDIKRNDELDISAIQQYDKILLSPGPGIPEEAGQLMEVITKYAHTKDILGICLGHQALGQYFGMQLTQLPTPLHGISSTINIVAEDKLFDGLTNAFPIAHYHSWVVDTPTEDIEVLAYDGQGNITAFRHRDYPIRGLQFHPESILTITGKQIINNWLKK</sequence>
<name>A0A6I3LKK3_9FLAO</name>
<dbReference type="GO" id="GO:0005829">
    <property type="term" value="C:cytosol"/>
    <property type="evidence" value="ECO:0007669"/>
    <property type="project" value="TreeGrafter"/>
</dbReference>
<dbReference type="NCBIfam" id="TIGR00566">
    <property type="entry name" value="trpG_papA"/>
    <property type="match status" value="1"/>
</dbReference>
<dbReference type="PROSITE" id="PS51273">
    <property type="entry name" value="GATASE_TYPE_1"/>
    <property type="match status" value="1"/>
</dbReference>
<dbReference type="EMBL" id="WMJX01000001">
    <property type="protein sequence ID" value="MTG96702.1"/>
    <property type="molecule type" value="Genomic_DNA"/>
</dbReference>
<dbReference type="Gene3D" id="3.40.50.880">
    <property type="match status" value="1"/>
</dbReference>
<dbReference type="GO" id="GO:0004049">
    <property type="term" value="F:anthranilate synthase activity"/>
    <property type="evidence" value="ECO:0007669"/>
    <property type="project" value="TreeGrafter"/>
</dbReference>
<protein>
    <submittedName>
        <fullName evidence="3">Aminodeoxychorismate/anthranilate synthase component II</fullName>
    </submittedName>
</protein>
<evidence type="ECO:0000256" key="1">
    <source>
        <dbReference type="ARBA" id="ARBA00022962"/>
    </source>
</evidence>
<organism evidence="3 4">
    <name type="scientific">Myroides albus</name>
    <dbReference type="NCBI Taxonomy" id="2562892"/>
    <lineage>
        <taxon>Bacteria</taxon>
        <taxon>Pseudomonadati</taxon>
        <taxon>Bacteroidota</taxon>
        <taxon>Flavobacteriia</taxon>
        <taxon>Flavobacteriales</taxon>
        <taxon>Flavobacteriaceae</taxon>
        <taxon>Myroides</taxon>
    </lineage>
</organism>
<dbReference type="FunFam" id="3.40.50.880:FF:000003">
    <property type="entry name" value="Anthranilate synthase component II"/>
    <property type="match status" value="1"/>
</dbReference>
<dbReference type="PRINTS" id="PR00099">
    <property type="entry name" value="CPSGATASE"/>
</dbReference>
<dbReference type="Pfam" id="PF00117">
    <property type="entry name" value="GATase"/>
    <property type="match status" value="1"/>
</dbReference>
<dbReference type="InterPro" id="IPR050472">
    <property type="entry name" value="Anth_synth/Amidotransfase"/>
</dbReference>
<comment type="caution">
    <text evidence="3">The sequence shown here is derived from an EMBL/GenBank/DDBJ whole genome shotgun (WGS) entry which is preliminary data.</text>
</comment>
<dbReference type="Proteomes" id="UP000438760">
    <property type="component" value="Unassembled WGS sequence"/>
</dbReference>
<gene>
    <name evidence="3" type="ORF">GJV76_00845</name>
</gene>
<dbReference type="PRINTS" id="PR00097">
    <property type="entry name" value="ANTSNTHASEII"/>
</dbReference>
<evidence type="ECO:0000259" key="2">
    <source>
        <dbReference type="Pfam" id="PF00117"/>
    </source>
</evidence>
<dbReference type="OrthoDB" id="9786812at2"/>
<accession>A0A6I3LKK3</accession>
<evidence type="ECO:0000313" key="4">
    <source>
        <dbReference type="Proteomes" id="UP000438760"/>
    </source>
</evidence>
<feature type="domain" description="Glutamine amidotransferase" evidence="2">
    <location>
        <begin position="4"/>
        <end position="185"/>
    </location>
</feature>
<evidence type="ECO:0000313" key="3">
    <source>
        <dbReference type="EMBL" id="MTG96702.1"/>
    </source>
</evidence>
<dbReference type="SUPFAM" id="SSF52317">
    <property type="entry name" value="Class I glutamine amidotransferase-like"/>
    <property type="match status" value="1"/>
</dbReference>
<dbReference type="GO" id="GO:0000162">
    <property type="term" value="P:L-tryptophan biosynthetic process"/>
    <property type="evidence" value="ECO:0007669"/>
    <property type="project" value="TreeGrafter"/>
</dbReference>
<proteinExistence type="predicted"/>
<keyword evidence="1" id="KW-0315">Glutamine amidotransferase</keyword>
<dbReference type="InterPro" id="IPR006221">
    <property type="entry name" value="TrpG/PapA_dom"/>
</dbReference>
<dbReference type="PANTHER" id="PTHR43418:SF4">
    <property type="entry name" value="MULTIFUNCTIONAL TRYPTOPHAN BIOSYNTHESIS PROTEIN"/>
    <property type="match status" value="1"/>
</dbReference>
<dbReference type="PRINTS" id="PR00096">
    <property type="entry name" value="GATASE"/>
</dbReference>
<keyword evidence="4" id="KW-1185">Reference proteome</keyword>
<dbReference type="InterPro" id="IPR017926">
    <property type="entry name" value="GATASE"/>
</dbReference>
<reference evidence="3 4" key="1">
    <citation type="submission" date="2019-11" db="EMBL/GenBank/DDBJ databases">
        <title>Genome of Strain BIT-d1.</title>
        <authorList>
            <person name="Yang Y."/>
        </authorList>
    </citation>
    <scope>NUCLEOTIDE SEQUENCE [LARGE SCALE GENOMIC DNA]</scope>
    <source>
        <strain evidence="3 4">BIT-d1</strain>
    </source>
</reference>
<dbReference type="InterPro" id="IPR029062">
    <property type="entry name" value="Class_I_gatase-like"/>
</dbReference>